<evidence type="ECO:0000313" key="3">
    <source>
        <dbReference type="Proteomes" id="UP001598300"/>
    </source>
</evidence>
<name>A0ABW6DX28_9ACTN</name>
<comment type="caution">
    <text evidence="2">The sequence shown here is derived from an EMBL/GenBank/DDBJ whole genome shotgun (WGS) entry which is preliminary data.</text>
</comment>
<organism evidence="2 3">
    <name type="scientific">Streptomyces bacillaris</name>
    <dbReference type="NCBI Taxonomy" id="68179"/>
    <lineage>
        <taxon>Bacteria</taxon>
        <taxon>Bacillati</taxon>
        <taxon>Actinomycetota</taxon>
        <taxon>Actinomycetes</taxon>
        <taxon>Kitasatosporales</taxon>
        <taxon>Streptomycetaceae</taxon>
        <taxon>Streptomyces</taxon>
    </lineage>
</organism>
<keyword evidence="1" id="KW-0732">Signal</keyword>
<evidence type="ECO:0000313" key="2">
    <source>
        <dbReference type="EMBL" id="MFD3957484.1"/>
    </source>
</evidence>
<evidence type="ECO:0000256" key="1">
    <source>
        <dbReference type="SAM" id="SignalP"/>
    </source>
</evidence>
<dbReference type="RefSeq" id="WP_157841099.1">
    <property type="nucleotide sequence ID" value="NZ_CP029378.1"/>
</dbReference>
<proteinExistence type="predicted"/>
<feature type="signal peptide" evidence="1">
    <location>
        <begin position="1"/>
        <end position="27"/>
    </location>
</feature>
<keyword evidence="3" id="KW-1185">Reference proteome</keyword>
<protein>
    <submittedName>
        <fullName evidence="2">Uncharacterized protein</fullName>
    </submittedName>
</protein>
<dbReference type="Proteomes" id="UP001598300">
    <property type="component" value="Unassembled WGS sequence"/>
</dbReference>
<gene>
    <name evidence="2" type="ORF">ACFWR3_15575</name>
</gene>
<sequence>MSVVRKSLTVLALSALFSLGFAGTSFAGDGCDFSFDVPIAYCQPA</sequence>
<accession>A0ABW6DX28</accession>
<reference evidence="2 3" key="1">
    <citation type="submission" date="2024-09" db="EMBL/GenBank/DDBJ databases">
        <title>The Natural Products Discovery Center: Release of the First 8490 Sequenced Strains for Exploring Actinobacteria Biosynthetic Diversity.</title>
        <authorList>
            <person name="Kalkreuter E."/>
            <person name="Kautsar S.A."/>
            <person name="Yang D."/>
            <person name="Bader C.D."/>
            <person name="Teijaro C.N."/>
            <person name="Fluegel L."/>
            <person name="Davis C.M."/>
            <person name="Simpson J.R."/>
            <person name="Lauterbach L."/>
            <person name="Steele A.D."/>
            <person name="Gui C."/>
            <person name="Meng S."/>
            <person name="Li G."/>
            <person name="Viehrig K."/>
            <person name="Ye F."/>
            <person name="Su P."/>
            <person name="Kiefer A.F."/>
            <person name="Nichols A."/>
            <person name="Cepeda A.J."/>
            <person name="Yan W."/>
            <person name="Fan B."/>
            <person name="Jiang Y."/>
            <person name="Adhikari A."/>
            <person name="Zheng C.-J."/>
            <person name="Schuster L."/>
            <person name="Cowan T.M."/>
            <person name="Smanski M.J."/>
            <person name="Chevrette M.G."/>
            <person name="De Carvalho L.P.S."/>
            <person name="Shen B."/>
        </authorList>
    </citation>
    <scope>NUCLEOTIDE SEQUENCE [LARGE SCALE GENOMIC DNA]</scope>
    <source>
        <strain evidence="2 3">NPDC058584</strain>
    </source>
</reference>
<feature type="chain" id="PRO_5047070365" evidence="1">
    <location>
        <begin position="28"/>
        <end position="45"/>
    </location>
</feature>
<dbReference type="EMBL" id="JBHXPM010000013">
    <property type="protein sequence ID" value="MFD3957484.1"/>
    <property type="molecule type" value="Genomic_DNA"/>
</dbReference>